<dbReference type="AlphaFoldDB" id="A0A2K1Z789"/>
<keyword evidence="1" id="KW-0964">Secreted</keyword>
<comment type="subcellular location">
    <subcellularLocation>
        <location evidence="1">Secreted</location>
        <location evidence="1">Extracellular space</location>
        <location evidence="1">Apoplast</location>
    </subcellularLocation>
</comment>
<feature type="chain" id="PRO_5014207252" description="Dirigent protein" evidence="1">
    <location>
        <begin position="23"/>
        <end position="144"/>
    </location>
</feature>
<keyword evidence="3" id="KW-1185">Reference proteome</keyword>
<dbReference type="InParanoid" id="A0A2K1Z789"/>
<comment type="subunit">
    <text evidence="1">Homodimer.</text>
</comment>
<comment type="function">
    <text evidence="1">Dirigent proteins impart stereoselectivity on the phenoxy radical-coupling reaction, yielding optically active lignans from two molecules of coniferyl alcohol in the biosynthesis of lignans, flavonolignans, and alkaloids and thus plays a central role in plant secondary metabolism.</text>
</comment>
<reference evidence="2 3" key="1">
    <citation type="journal article" date="2006" name="Science">
        <title>The genome of black cottonwood, Populus trichocarpa (Torr. &amp; Gray).</title>
        <authorList>
            <person name="Tuskan G.A."/>
            <person name="Difazio S."/>
            <person name="Jansson S."/>
            <person name="Bohlmann J."/>
            <person name="Grigoriev I."/>
            <person name="Hellsten U."/>
            <person name="Putnam N."/>
            <person name="Ralph S."/>
            <person name="Rombauts S."/>
            <person name="Salamov A."/>
            <person name="Schein J."/>
            <person name="Sterck L."/>
            <person name="Aerts A."/>
            <person name="Bhalerao R.R."/>
            <person name="Bhalerao R.P."/>
            <person name="Blaudez D."/>
            <person name="Boerjan W."/>
            <person name="Brun A."/>
            <person name="Brunner A."/>
            <person name="Busov V."/>
            <person name="Campbell M."/>
            <person name="Carlson J."/>
            <person name="Chalot M."/>
            <person name="Chapman J."/>
            <person name="Chen G.L."/>
            <person name="Cooper D."/>
            <person name="Coutinho P.M."/>
            <person name="Couturier J."/>
            <person name="Covert S."/>
            <person name="Cronk Q."/>
            <person name="Cunningham R."/>
            <person name="Davis J."/>
            <person name="Degroeve S."/>
            <person name="Dejardin A."/>
            <person name="Depamphilis C."/>
            <person name="Detter J."/>
            <person name="Dirks B."/>
            <person name="Dubchak I."/>
            <person name="Duplessis S."/>
            <person name="Ehlting J."/>
            <person name="Ellis B."/>
            <person name="Gendler K."/>
            <person name="Goodstein D."/>
            <person name="Gribskov M."/>
            <person name="Grimwood J."/>
            <person name="Groover A."/>
            <person name="Gunter L."/>
            <person name="Hamberger B."/>
            <person name="Heinze B."/>
            <person name="Helariutta Y."/>
            <person name="Henrissat B."/>
            <person name="Holligan D."/>
            <person name="Holt R."/>
            <person name="Huang W."/>
            <person name="Islam-Faridi N."/>
            <person name="Jones S."/>
            <person name="Jones-Rhoades M."/>
            <person name="Jorgensen R."/>
            <person name="Joshi C."/>
            <person name="Kangasjarvi J."/>
            <person name="Karlsson J."/>
            <person name="Kelleher C."/>
            <person name="Kirkpatrick R."/>
            <person name="Kirst M."/>
            <person name="Kohler A."/>
            <person name="Kalluri U."/>
            <person name="Larimer F."/>
            <person name="Leebens-Mack J."/>
            <person name="Leple J.C."/>
            <person name="Locascio P."/>
            <person name="Lou Y."/>
            <person name="Lucas S."/>
            <person name="Martin F."/>
            <person name="Montanini B."/>
            <person name="Napoli C."/>
            <person name="Nelson D.R."/>
            <person name="Nelson C."/>
            <person name="Nieminen K."/>
            <person name="Nilsson O."/>
            <person name="Pereda V."/>
            <person name="Peter G."/>
            <person name="Philippe R."/>
            <person name="Pilate G."/>
            <person name="Poliakov A."/>
            <person name="Razumovskaya J."/>
            <person name="Richardson P."/>
            <person name="Rinaldi C."/>
            <person name="Ritland K."/>
            <person name="Rouze P."/>
            <person name="Ryaboy D."/>
            <person name="Schmutz J."/>
            <person name="Schrader J."/>
            <person name="Segerman B."/>
            <person name="Shin H."/>
            <person name="Siddiqui A."/>
            <person name="Sterky F."/>
            <person name="Terry A."/>
            <person name="Tsai C.J."/>
            <person name="Uberbacher E."/>
            <person name="Unneberg P."/>
            <person name="Vahala J."/>
            <person name="Wall K."/>
            <person name="Wessler S."/>
            <person name="Yang G."/>
            <person name="Yin T."/>
            <person name="Douglas C."/>
            <person name="Marra M."/>
            <person name="Sandberg G."/>
            <person name="Van de Peer Y."/>
            <person name="Rokhsar D."/>
        </authorList>
    </citation>
    <scope>NUCLEOTIDE SEQUENCE [LARGE SCALE GENOMIC DNA]</scope>
    <source>
        <strain evidence="3">cv. Nisqually</strain>
    </source>
</reference>
<protein>
    <recommendedName>
        <fullName evidence="1">Dirigent protein</fullName>
    </recommendedName>
</protein>
<accession>A0A2K1Z789</accession>
<keyword evidence="1" id="KW-0052">Apoplast</keyword>
<dbReference type="InterPro" id="IPR004265">
    <property type="entry name" value="Dirigent"/>
</dbReference>
<organism evidence="2 3">
    <name type="scientific">Populus trichocarpa</name>
    <name type="common">Western balsam poplar</name>
    <name type="synonym">Populus balsamifera subsp. trichocarpa</name>
    <dbReference type="NCBI Taxonomy" id="3694"/>
    <lineage>
        <taxon>Eukaryota</taxon>
        <taxon>Viridiplantae</taxon>
        <taxon>Streptophyta</taxon>
        <taxon>Embryophyta</taxon>
        <taxon>Tracheophyta</taxon>
        <taxon>Spermatophyta</taxon>
        <taxon>Magnoliopsida</taxon>
        <taxon>eudicotyledons</taxon>
        <taxon>Gunneridae</taxon>
        <taxon>Pentapetalae</taxon>
        <taxon>rosids</taxon>
        <taxon>fabids</taxon>
        <taxon>Malpighiales</taxon>
        <taxon>Salicaceae</taxon>
        <taxon>Saliceae</taxon>
        <taxon>Populus</taxon>
    </lineage>
</organism>
<dbReference type="Proteomes" id="UP000006729">
    <property type="component" value="Chromosome 9"/>
</dbReference>
<comment type="similarity">
    <text evidence="1">Belongs to the plant dirigent protein family.</text>
</comment>
<gene>
    <name evidence="2" type="ORF">POPTR_009G130800</name>
</gene>
<dbReference type="STRING" id="3694.A0A2K1Z789"/>
<name>A0A2K1Z789_POPTR</name>
<keyword evidence="1" id="KW-0732">Signal</keyword>
<sequence>MARMVALVYALIICVAVVPSYGEYYSKGSHVPRKEKVPRLHFSLHDIVSGKSPCAVVKVAGSNRTQAGDISPAPLGKQLEYIDFAFTTGRFNGSSFGVFSRNPVWEGDREVAVAGGRGKFRMANGFAKISASFLNVTTGDAILE</sequence>
<dbReference type="Pfam" id="PF03018">
    <property type="entry name" value="Dirigent"/>
    <property type="match status" value="1"/>
</dbReference>
<dbReference type="PANTHER" id="PTHR21495">
    <property type="entry name" value="NUCLEOPORIN-RELATED"/>
    <property type="match status" value="1"/>
</dbReference>
<evidence type="ECO:0000313" key="2">
    <source>
        <dbReference type="EMBL" id="PNT21136.1"/>
    </source>
</evidence>
<evidence type="ECO:0000313" key="3">
    <source>
        <dbReference type="Proteomes" id="UP000006729"/>
    </source>
</evidence>
<dbReference type="EMBL" id="CM009298">
    <property type="protein sequence ID" value="PNT21136.1"/>
    <property type="molecule type" value="Genomic_DNA"/>
</dbReference>
<proteinExistence type="inferred from homology"/>
<evidence type="ECO:0000256" key="1">
    <source>
        <dbReference type="RuleBase" id="RU363099"/>
    </source>
</evidence>
<dbReference type="GO" id="GO:0048046">
    <property type="term" value="C:apoplast"/>
    <property type="evidence" value="ECO:0007669"/>
    <property type="project" value="UniProtKB-SubCell"/>
</dbReference>
<feature type="signal peptide" evidence="1">
    <location>
        <begin position="1"/>
        <end position="22"/>
    </location>
</feature>